<comment type="caution">
    <text evidence="1">The sequence shown here is derived from an EMBL/GenBank/DDBJ whole genome shotgun (WGS) entry which is preliminary data.</text>
</comment>
<sequence>MSVKTIGIGLAKEVFQFHGVNEYSNRLFNKQLKQAKMLSFLPTFLHV</sequence>
<evidence type="ECO:0000313" key="2">
    <source>
        <dbReference type="Proteomes" id="UP000003692"/>
    </source>
</evidence>
<gene>
    <name evidence="1" type="ORF">EDWATA_01330</name>
</gene>
<reference evidence="1 2" key="1">
    <citation type="submission" date="2010-02" db="EMBL/GenBank/DDBJ databases">
        <authorList>
            <person name="Weinstock G."/>
            <person name="Sodergren E."/>
            <person name="Clifton S."/>
            <person name="Fulton L."/>
            <person name="Fulton B."/>
            <person name="Courtney L."/>
            <person name="Fronick C."/>
            <person name="Harrison M."/>
            <person name="Strong C."/>
            <person name="Farmer C."/>
            <person name="Delahaunty K."/>
            <person name="Markovic C."/>
            <person name="Hall O."/>
            <person name="Minx P."/>
            <person name="Tomlinson C."/>
            <person name="Mitreva M."/>
            <person name="Nelson J."/>
            <person name="Hou S."/>
            <person name="Wollam A."/>
            <person name="Pepin K.H."/>
            <person name="Johnson M."/>
            <person name="Bhonagiri V."/>
            <person name="Zhang X."/>
            <person name="Suruliraj S."/>
            <person name="Warren W."/>
            <person name="Chinwalla A."/>
            <person name="Mardis E.R."/>
            <person name="Wilson R.K."/>
        </authorList>
    </citation>
    <scope>NUCLEOTIDE SEQUENCE [LARGE SCALE GENOMIC DNA]</scope>
    <source>
        <strain evidence="1 2">ATCC 23685</strain>
    </source>
</reference>
<dbReference type="HOGENOM" id="CLU_3167448_0_0_6"/>
<dbReference type="AlphaFoldDB" id="D4F3M0"/>
<accession>D4F3M0</accession>
<organism evidence="1 2">
    <name type="scientific">Edwardsiella tarda ATCC 23685</name>
    <dbReference type="NCBI Taxonomy" id="500638"/>
    <lineage>
        <taxon>Bacteria</taxon>
        <taxon>Pseudomonadati</taxon>
        <taxon>Pseudomonadota</taxon>
        <taxon>Gammaproteobacteria</taxon>
        <taxon>Enterobacterales</taxon>
        <taxon>Hafniaceae</taxon>
        <taxon>Edwardsiella</taxon>
    </lineage>
</organism>
<evidence type="ECO:0000313" key="1">
    <source>
        <dbReference type="EMBL" id="EFE23641.1"/>
    </source>
</evidence>
<protein>
    <submittedName>
        <fullName evidence="1">Uncharacterized protein</fullName>
    </submittedName>
</protein>
<proteinExistence type="predicted"/>
<dbReference type="Proteomes" id="UP000003692">
    <property type="component" value="Unassembled WGS sequence"/>
</dbReference>
<dbReference type="EMBL" id="ADGK01000068">
    <property type="protein sequence ID" value="EFE23641.1"/>
    <property type="molecule type" value="Genomic_DNA"/>
</dbReference>
<name>D4F3M0_EDWTA</name>